<feature type="region of interest" description="Disordered" evidence="1">
    <location>
        <begin position="55"/>
        <end position="79"/>
    </location>
</feature>
<reference evidence="3" key="1">
    <citation type="journal article" date="2013" name="New Phytol.">
        <title>Comparative genomic and transcriptomic analyses reveal the hemibiotrophic stage shift of Colletotrichum fungi.</title>
        <authorList>
            <person name="Gan P."/>
            <person name="Ikeda K."/>
            <person name="Irieda H."/>
            <person name="Narusaka M."/>
            <person name="O'Connell R.J."/>
            <person name="Narusaka Y."/>
            <person name="Takano Y."/>
            <person name="Kubo Y."/>
            <person name="Shirasu K."/>
        </authorList>
    </citation>
    <scope>NUCLEOTIDE SEQUENCE [LARGE SCALE GENOMIC DNA]</scope>
    <source>
        <strain evidence="3">104-T / ATCC 96160 / CBS 514.97 / LARS 414 / MAFF 240422</strain>
    </source>
</reference>
<comment type="caution">
    <text evidence="2">The sequence shown here is derived from an EMBL/GenBank/DDBJ whole genome shotgun (WGS) entry which is preliminary data.</text>
</comment>
<reference evidence="3" key="2">
    <citation type="journal article" date="2019" name="Mol. Plant Microbe Interact.">
        <title>Genome sequence resources for four phytopathogenic fungi from the Colletotrichum orbiculare species complex.</title>
        <authorList>
            <person name="Gan P."/>
            <person name="Tsushima A."/>
            <person name="Narusaka M."/>
            <person name="Narusaka Y."/>
            <person name="Takano Y."/>
            <person name="Kubo Y."/>
            <person name="Shirasu K."/>
        </authorList>
    </citation>
    <scope>GENOME REANNOTATION</scope>
    <source>
        <strain evidence="3">104-T / ATCC 96160 / CBS 514.97 / LARS 414 / MAFF 240422</strain>
    </source>
</reference>
<sequence>MSQTAALSSAPFCFFFPTSRPNSSDIKIRFVAGHGSGSPSANLLTLTTIEKKKAETVPTRPDVNPLVHPTRIIRPPTTPRGFESNYSAIQMF</sequence>
<evidence type="ECO:0000313" key="3">
    <source>
        <dbReference type="Proteomes" id="UP000014480"/>
    </source>
</evidence>
<accession>A0A484G2W2</accession>
<evidence type="ECO:0000313" key="2">
    <source>
        <dbReference type="EMBL" id="TDZ24498.1"/>
    </source>
</evidence>
<organism evidence="2 3">
    <name type="scientific">Colletotrichum orbiculare (strain 104-T / ATCC 96160 / CBS 514.97 / LARS 414 / MAFF 240422)</name>
    <name type="common">Cucumber anthracnose fungus</name>
    <name type="synonym">Colletotrichum lagenarium</name>
    <dbReference type="NCBI Taxonomy" id="1213857"/>
    <lineage>
        <taxon>Eukaryota</taxon>
        <taxon>Fungi</taxon>
        <taxon>Dikarya</taxon>
        <taxon>Ascomycota</taxon>
        <taxon>Pezizomycotina</taxon>
        <taxon>Sordariomycetes</taxon>
        <taxon>Hypocreomycetidae</taxon>
        <taxon>Glomerellales</taxon>
        <taxon>Glomerellaceae</taxon>
        <taxon>Colletotrichum</taxon>
        <taxon>Colletotrichum orbiculare species complex</taxon>
    </lineage>
</organism>
<dbReference type="AlphaFoldDB" id="A0A484G2W2"/>
<gene>
    <name evidence="2" type="ORF">Cob_v003283</name>
</gene>
<dbReference type="EMBL" id="AMCV02000005">
    <property type="protein sequence ID" value="TDZ24498.1"/>
    <property type="molecule type" value="Genomic_DNA"/>
</dbReference>
<dbReference type="Proteomes" id="UP000014480">
    <property type="component" value="Unassembled WGS sequence"/>
</dbReference>
<evidence type="ECO:0000256" key="1">
    <source>
        <dbReference type="SAM" id="MobiDB-lite"/>
    </source>
</evidence>
<keyword evidence="3" id="KW-1185">Reference proteome</keyword>
<proteinExistence type="predicted"/>
<name>A0A484G2W2_COLOR</name>
<protein>
    <submittedName>
        <fullName evidence="2">Uncharacterized protein</fullName>
    </submittedName>
</protein>